<keyword evidence="2" id="KW-1133">Transmembrane helix</keyword>
<feature type="compositionally biased region" description="Polar residues" evidence="1">
    <location>
        <begin position="47"/>
        <end position="68"/>
    </location>
</feature>
<evidence type="ECO:0000313" key="4">
    <source>
        <dbReference type="EnsemblMetazoa" id="ASIC005448-PA"/>
    </source>
</evidence>
<dbReference type="AlphaFoldDB" id="A0A084VJL0"/>
<dbReference type="Proteomes" id="UP000030765">
    <property type="component" value="Unassembled WGS sequence"/>
</dbReference>
<evidence type="ECO:0000313" key="3">
    <source>
        <dbReference type="EMBL" id="KFB38154.1"/>
    </source>
</evidence>
<accession>A0A084VJL0</accession>
<evidence type="ECO:0000256" key="1">
    <source>
        <dbReference type="SAM" id="MobiDB-lite"/>
    </source>
</evidence>
<dbReference type="EMBL" id="KE524881">
    <property type="protein sequence ID" value="KFB38154.1"/>
    <property type="molecule type" value="Genomic_DNA"/>
</dbReference>
<reference evidence="3 5" key="1">
    <citation type="journal article" date="2014" name="BMC Genomics">
        <title>Genome sequence of Anopheles sinensis provides insight into genetics basis of mosquito competence for malaria parasites.</title>
        <authorList>
            <person name="Zhou D."/>
            <person name="Zhang D."/>
            <person name="Ding G."/>
            <person name="Shi L."/>
            <person name="Hou Q."/>
            <person name="Ye Y."/>
            <person name="Xu Y."/>
            <person name="Zhou H."/>
            <person name="Xiong C."/>
            <person name="Li S."/>
            <person name="Yu J."/>
            <person name="Hong S."/>
            <person name="Yu X."/>
            <person name="Zou P."/>
            <person name="Chen C."/>
            <person name="Chang X."/>
            <person name="Wang W."/>
            <person name="Lv Y."/>
            <person name="Sun Y."/>
            <person name="Ma L."/>
            <person name="Shen B."/>
            <person name="Zhu C."/>
        </authorList>
    </citation>
    <scope>NUCLEOTIDE SEQUENCE [LARGE SCALE GENOMIC DNA]</scope>
</reference>
<reference evidence="4" key="2">
    <citation type="submission" date="2020-05" db="UniProtKB">
        <authorList>
            <consortium name="EnsemblMetazoa"/>
        </authorList>
    </citation>
    <scope>IDENTIFICATION</scope>
</reference>
<dbReference type="VEuPathDB" id="VectorBase:ASIC005448"/>
<sequence length="147" mass="16280">MQQIPKSDHNNNGFSRGIGYFGPAATASLPNYRPISIRAPAPESVRSDYTNQTDRSNSTQRASNTSRGNRCRRRCRRRGVCIARTVRAEEVRRCCIPRTFRVCCVVVSFHPTSVTILLGRISFLFLMFAPSLPQLLAHQGLGGLVGG</sequence>
<keyword evidence="5" id="KW-1185">Reference proteome</keyword>
<evidence type="ECO:0000313" key="5">
    <source>
        <dbReference type="Proteomes" id="UP000030765"/>
    </source>
</evidence>
<evidence type="ECO:0000256" key="2">
    <source>
        <dbReference type="SAM" id="Phobius"/>
    </source>
</evidence>
<keyword evidence="2" id="KW-0472">Membrane</keyword>
<feature type="transmembrane region" description="Helical" evidence="2">
    <location>
        <begin position="102"/>
        <end position="128"/>
    </location>
</feature>
<keyword evidence="2" id="KW-0812">Transmembrane</keyword>
<dbReference type="EMBL" id="ATLV01013714">
    <property type="status" value="NOT_ANNOTATED_CDS"/>
    <property type="molecule type" value="Genomic_DNA"/>
</dbReference>
<organism evidence="3">
    <name type="scientific">Anopheles sinensis</name>
    <name type="common">Mosquito</name>
    <dbReference type="NCBI Taxonomy" id="74873"/>
    <lineage>
        <taxon>Eukaryota</taxon>
        <taxon>Metazoa</taxon>
        <taxon>Ecdysozoa</taxon>
        <taxon>Arthropoda</taxon>
        <taxon>Hexapoda</taxon>
        <taxon>Insecta</taxon>
        <taxon>Pterygota</taxon>
        <taxon>Neoptera</taxon>
        <taxon>Endopterygota</taxon>
        <taxon>Diptera</taxon>
        <taxon>Nematocera</taxon>
        <taxon>Culicoidea</taxon>
        <taxon>Culicidae</taxon>
        <taxon>Anophelinae</taxon>
        <taxon>Anopheles</taxon>
    </lineage>
</organism>
<protein>
    <submittedName>
        <fullName evidence="3 4">Uncharacterized protein</fullName>
    </submittedName>
</protein>
<name>A0A084VJL0_ANOSI</name>
<dbReference type="EnsemblMetazoa" id="ASIC005448-RA">
    <property type="protein sequence ID" value="ASIC005448-PA"/>
    <property type="gene ID" value="ASIC005448"/>
</dbReference>
<proteinExistence type="predicted"/>
<gene>
    <name evidence="3" type="ORF">ZHAS_00005448</name>
</gene>
<feature type="region of interest" description="Disordered" evidence="1">
    <location>
        <begin position="43"/>
        <end position="69"/>
    </location>
</feature>